<keyword evidence="1" id="KW-0805">Transcription regulation</keyword>
<dbReference type="SMART" id="SM00342">
    <property type="entry name" value="HTH_ARAC"/>
    <property type="match status" value="1"/>
</dbReference>
<dbReference type="PANTHER" id="PTHR43280">
    <property type="entry name" value="ARAC-FAMILY TRANSCRIPTIONAL REGULATOR"/>
    <property type="match status" value="1"/>
</dbReference>
<dbReference type="EMBL" id="CAOF01000149">
    <property type="protein sequence ID" value="CCO48588.1"/>
    <property type="molecule type" value="Genomic_DNA"/>
</dbReference>
<proteinExistence type="predicted"/>
<dbReference type="AlphaFoldDB" id="A0AAV2VW46"/>
<accession>A0AAV2VW46</accession>
<keyword evidence="3" id="KW-0804">Transcription</keyword>
<evidence type="ECO:0000313" key="6">
    <source>
        <dbReference type="Proteomes" id="UP000018211"/>
    </source>
</evidence>
<feature type="domain" description="HTH araC/xylS-type" evidence="4">
    <location>
        <begin position="152"/>
        <end position="249"/>
    </location>
</feature>
<evidence type="ECO:0000256" key="2">
    <source>
        <dbReference type="ARBA" id="ARBA00023125"/>
    </source>
</evidence>
<evidence type="ECO:0000256" key="3">
    <source>
        <dbReference type="ARBA" id="ARBA00023163"/>
    </source>
</evidence>
<evidence type="ECO:0000256" key="1">
    <source>
        <dbReference type="ARBA" id="ARBA00023015"/>
    </source>
</evidence>
<dbReference type="RefSeq" id="WP_022613028.1">
    <property type="nucleotide sequence ID" value="NZ_LK391965.1"/>
</dbReference>
<dbReference type="Proteomes" id="UP000018211">
    <property type="component" value="Unassembled WGS sequence"/>
</dbReference>
<comment type="caution">
    <text evidence="5">The sequence shown here is derived from an EMBL/GenBank/DDBJ whole genome shotgun (WGS) entry which is preliminary data.</text>
</comment>
<dbReference type="InterPro" id="IPR018060">
    <property type="entry name" value="HTH_AraC"/>
</dbReference>
<dbReference type="SUPFAM" id="SSF46689">
    <property type="entry name" value="Homeodomain-like"/>
    <property type="match status" value="2"/>
</dbReference>
<dbReference type="InterPro" id="IPR009057">
    <property type="entry name" value="Homeodomain-like_sf"/>
</dbReference>
<dbReference type="PROSITE" id="PS01124">
    <property type="entry name" value="HTH_ARAC_FAMILY_2"/>
    <property type="match status" value="1"/>
</dbReference>
<dbReference type="GO" id="GO:0043565">
    <property type="term" value="F:sequence-specific DNA binding"/>
    <property type="evidence" value="ECO:0007669"/>
    <property type="project" value="InterPro"/>
</dbReference>
<dbReference type="Gene3D" id="1.10.10.60">
    <property type="entry name" value="Homeodomain-like"/>
    <property type="match status" value="1"/>
</dbReference>
<organism evidence="5 6">
    <name type="scientific">Vibrio nigripulchritudo SOn1</name>
    <dbReference type="NCBI Taxonomy" id="1238450"/>
    <lineage>
        <taxon>Bacteria</taxon>
        <taxon>Pseudomonadati</taxon>
        <taxon>Pseudomonadota</taxon>
        <taxon>Gammaproteobacteria</taxon>
        <taxon>Vibrionales</taxon>
        <taxon>Vibrionaceae</taxon>
        <taxon>Vibrio</taxon>
    </lineage>
</organism>
<protein>
    <submittedName>
        <fullName evidence="5">AraC-type DNA-binding domain-containing protein</fullName>
    </submittedName>
</protein>
<gene>
    <name evidence="5" type="ORF">VIBNISOn1_560125</name>
</gene>
<keyword evidence="2 5" id="KW-0238">DNA-binding</keyword>
<name>A0AAV2VW46_9VIBR</name>
<sequence length="258" mass="29348">MQANRFYLGDHYSVFTGFLSDIPLHKHTTGAVCVSLGASMKIGEQNQNKPVETKSVFVPQNHMASFQFSSQPVLIFCFEVESHFYEQFQAHNQYSLDRISVHLDSEPELIQFAKQLTSKDSYRRENTAPLCQILASVTPVQNAPQVVDPRLIQVVREIDNNLEDNQELDQLAELVHLSPGRLGHIFREHTGMPIRRYRIWRRLRKVIELYVAGKSMTEAAIEAGFSDSSHFSSSCKKLLGISPSQLLHSENKIELYTG</sequence>
<dbReference type="GO" id="GO:0003700">
    <property type="term" value="F:DNA-binding transcription factor activity"/>
    <property type="evidence" value="ECO:0007669"/>
    <property type="project" value="InterPro"/>
</dbReference>
<dbReference type="Pfam" id="PF12833">
    <property type="entry name" value="HTH_18"/>
    <property type="match status" value="1"/>
</dbReference>
<evidence type="ECO:0000259" key="4">
    <source>
        <dbReference type="PROSITE" id="PS01124"/>
    </source>
</evidence>
<dbReference type="PANTHER" id="PTHR43280:SF2">
    <property type="entry name" value="HTH-TYPE TRANSCRIPTIONAL REGULATOR EXSA"/>
    <property type="match status" value="1"/>
</dbReference>
<reference evidence="5 6" key="1">
    <citation type="journal article" date="2013" name="ISME J.">
        <title>Comparative genomics of pathogenic lineages of Vibrio nigripulchritudo identifies virulence-associated traits.</title>
        <authorList>
            <person name="Goudenege D."/>
            <person name="Labreuche Y."/>
            <person name="Krin E."/>
            <person name="Ansquer D."/>
            <person name="Mangenot S."/>
            <person name="Calteau A."/>
            <person name="Medigue C."/>
            <person name="Mazel D."/>
            <person name="Polz M.F."/>
            <person name="Le Roux F."/>
        </authorList>
    </citation>
    <scope>NUCLEOTIDE SEQUENCE [LARGE SCALE GENOMIC DNA]</scope>
    <source>
        <strain evidence="5 6">SOn1</strain>
    </source>
</reference>
<evidence type="ECO:0000313" key="5">
    <source>
        <dbReference type="EMBL" id="CCO48588.1"/>
    </source>
</evidence>